<name>C6HUZ2_9BACT</name>
<keyword evidence="3" id="KW-1185">Reference proteome</keyword>
<proteinExistence type="predicted"/>
<feature type="transmembrane region" description="Helical" evidence="1">
    <location>
        <begin position="269"/>
        <end position="289"/>
    </location>
</feature>
<feature type="transmembrane region" description="Helical" evidence="1">
    <location>
        <begin position="125"/>
        <end position="144"/>
    </location>
</feature>
<dbReference type="Proteomes" id="UP000009374">
    <property type="component" value="Unassembled WGS sequence"/>
</dbReference>
<feature type="transmembrane region" description="Helical" evidence="1">
    <location>
        <begin position="101"/>
        <end position="119"/>
    </location>
</feature>
<organism evidence="2 3">
    <name type="scientific">Leptospirillum ferrodiazotrophum</name>
    <dbReference type="NCBI Taxonomy" id="412449"/>
    <lineage>
        <taxon>Bacteria</taxon>
        <taxon>Pseudomonadati</taxon>
        <taxon>Nitrospirota</taxon>
        <taxon>Nitrospiria</taxon>
        <taxon>Nitrospirales</taxon>
        <taxon>Nitrospiraceae</taxon>
        <taxon>Leptospirillum</taxon>
    </lineage>
</organism>
<evidence type="ECO:0000313" key="3">
    <source>
        <dbReference type="Proteomes" id="UP000009374"/>
    </source>
</evidence>
<feature type="transmembrane region" description="Helical" evidence="1">
    <location>
        <begin position="156"/>
        <end position="174"/>
    </location>
</feature>
<feature type="transmembrane region" description="Helical" evidence="1">
    <location>
        <begin position="415"/>
        <end position="433"/>
    </location>
</feature>
<keyword evidence="1" id="KW-0472">Membrane</keyword>
<evidence type="ECO:0000313" key="2">
    <source>
        <dbReference type="EMBL" id="EES53603.1"/>
    </source>
</evidence>
<feature type="transmembrane region" description="Helical" evidence="1">
    <location>
        <begin position="374"/>
        <end position="394"/>
    </location>
</feature>
<accession>C6HUZ2</accession>
<dbReference type="AlphaFoldDB" id="C6HUZ2"/>
<feature type="transmembrane region" description="Helical" evidence="1">
    <location>
        <begin position="295"/>
        <end position="318"/>
    </location>
</feature>
<feature type="transmembrane region" description="Helical" evidence="1">
    <location>
        <begin position="236"/>
        <end position="257"/>
    </location>
</feature>
<reference evidence="2 3" key="1">
    <citation type="journal article" date="2009" name="Appl. Environ. Microbiol.">
        <title>Community genomic and proteomic analyses of chemoautotrophic iron-oxidizing "Leptospirillum rubarum" (Group II) and "Leptospirillum ferrodiazotrophum" (Group III) bacteria in acid mine drainage biofilms.</title>
        <authorList>
            <person name="Goltsman D.S."/>
            <person name="Denef V.J."/>
            <person name="Singer S.W."/>
            <person name="VerBerkmoes N.C."/>
            <person name="Lefsrud M."/>
            <person name="Mueller R.S."/>
            <person name="Dick G.J."/>
            <person name="Sun C.L."/>
            <person name="Wheeler K.E."/>
            <person name="Zemla A."/>
            <person name="Baker B.J."/>
            <person name="Hauser L."/>
            <person name="Land M."/>
            <person name="Shah M.B."/>
            <person name="Thelen M.P."/>
            <person name="Hettich R.L."/>
            <person name="Banfield J.F."/>
        </authorList>
    </citation>
    <scope>NUCLEOTIDE SEQUENCE [LARGE SCALE GENOMIC DNA]</scope>
</reference>
<keyword evidence="1" id="KW-0812">Transmembrane</keyword>
<evidence type="ECO:0008006" key="4">
    <source>
        <dbReference type="Google" id="ProtNLM"/>
    </source>
</evidence>
<protein>
    <recommendedName>
        <fullName evidence="4">NADH:quinone oxidoreductase/Mrp antiporter membrane subunit domain-containing protein</fullName>
    </recommendedName>
</protein>
<sequence>MISGLSWQILAILALPLLSPILRPLFSPGRKRAIATVFPVGLYLLLLLFELMRAESTDLPLSLFAPIPQEGLLLALCLGVLLLPLLLILPERPSDANASRLPAVWLPCLLASGSGVAFLGSGPGLAMAGGAGLILLLLLGALVLDGAFPGAYRRPFLLRLLFSGLVSVTLALRPVYLGSLAGEVAFLVALLLLFPAPLSRRTERVVSPEFLKMDMLFFQCMPPLVLFQLLRAAAPGFPGAFLFFGGASLGWGLLGLVRTKTAHYVQEAADGLVAAGMGGMAGGLLSGTAQGRSGGLFMALLLPQAALLGGLVLSSLVLRYRVRTVAGLSGAGTMIAPLRLAFLLAAFQGMSLPLVGGFMGEWRLLLGVWSRSPLLGAGILAGLFFSFSLVLSFLRTIFSGEGPSLSRGDGEIVKTLWPGELLAFGTAAFFLLLTDLVGTRGGIFGGSP</sequence>
<feature type="transmembrane region" description="Helical" evidence="1">
    <location>
        <begin position="72"/>
        <end position="89"/>
    </location>
</feature>
<dbReference type="EMBL" id="GG693859">
    <property type="protein sequence ID" value="EES53603.1"/>
    <property type="molecule type" value="Genomic_DNA"/>
</dbReference>
<feature type="transmembrane region" description="Helical" evidence="1">
    <location>
        <begin position="6"/>
        <end position="26"/>
    </location>
</feature>
<feature type="transmembrane region" description="Helical" evidence="1">
    <location>
        <begin position="33"/>
        <end position="52"/>
    </location>
</feature>
<keyword evidence="1" id="KW-1133">Transmembrane helix</keyword>
<gene>
    <name evidence="2" type="ORF">UBAL3_74420060</name>
</gene>
<evidence type="ECO:0000256" key="1">
    <source>
        <dbReference type="SAM" id="Phobius"/>
    </source>
</evidence>